<gene>
    <name evidence="2" type="ORF">RJ641_003742</name>
</gene>
<organism evidence="2 3">
    <name type="scientific">Dillenia turbinata</name>
    <dbReference type="NCBI Taxonomy" id="194707"/>
    <lineage>
        <taxon>Eukaryota</taxon>
        <taxon>Viridiplantae</taxon>
        <taxon>Streptophyta</taxon>
        <taxon>Embryophyta</taxon>
        <taxon>Tracheophyta</taxon>
        <taxon>Spermatophyta</taxon>
        <taxon>Magnoliopsida</taxon>
        <taxon>eudicotyledons</taxon>
        <taxon>Gunneridae</taxon>
        <taxon>Pentapetalae</taxon>
        <taxon>Dilleniales</taxon>
        <taxon>Dilleniaceae</taxon>
        <taxon>Dillenia</taxon>
    </lineage>
</organism>
<evidence type="ECO:0000259" key="1">
    <source>
        <dbReference type="Pfam" id="PF22936"/>
    </source>
</evidence>
<sequence>MGDSLFEWIVDTGATYHCVPKRKLFTTYKEGDFGVTKMENNTMSQIVGIGDIIVETSTGCTLTLRDARHIPYMRMNLLSINVFEKEGYESQQKNAQWKLLKGTLLVVKGKLCSRMYKT</sequence>
<evidence type="ECO:0000313" key="2">
    <source>
        <dbReference type="EMBL" id="KAK6929648.1"/>
    </source>
</evidence>
<keyword evidence="3" id="KW-1185">Reference proteome</keyword>
<comment type="caution">
    <text evidence="2">The sequence shown here is derived from an EMBL/GenBank/DDBJ whole genome shotgun (WGS) entry which is preliminary data.</text>
</comment>
<dbReference type="InterPro" id="IPR054722">
    <property type="entry name" value="PolX-like_BBD"/>
</dbReference>
<proteinExistence type="predicted"/>
<dbReference type="PANTHER" id="PTHR47592">
    <property type="entry name" value="PBF68 PROTEIN"/>
    <property type="match status" value="1"/>
</dbReference>
<dbReference type="Proteomes" id="UP001370490">
    <property type="component" value="Unassembled WGS sequence"/>
</dbReference>
<dbReference type="Pfam" id="PF22936">
    <property type="entry name" value="Pol_BBD"/>
    <property type="match status" value="1"/>
</dbReference>
<dbReference type="EMBL" id="JBAMMX010000012">
    <property type="protein sequence ID" value="KAK6929648.1"/>
    <property type="molecule type" value="Genomic_DNA"/>
</dbReference>
<feature type="domain" description="Retrovirus-related Pol polyprotein from transposon TNT 1-94-like beta-barrel" evidence="1">
    <location>
        <begin position="8"/>
        <end position="88"/>
    </location>
</feature>
<name>A0AAN8V768_9MAGN</name>
<reference evidence="2 3" key="1">
    <citation type="submission" date="2023-12" db="EMBL/GenBank/DDBJ databases">
        <title>A high-quality genome assembly for Dillenia turbinata (Dilleniales).</title>
        <authorList>
            <person name="Chanderbali A."/>
        </authorList>
    </citation>
    <scope>NUCLEOTIDE SEQUENCE [LARGE SCALE GENOMIC DNA]</scope>
    <source>
        <strain evidence="2">LSX21</strain>
        <tissue evidence="2">Leaf</tissue>
    </source>
</reference>
<accession>A0AAN8V768</accession>
<dbReference type="PANTHER" id="PTHR47592:SF31">
    <property type="entry name" value="ZINC FINGER, CCHC-TYPE-RELATED"/>
    <property type="match status" value="1"/>
</dbReference>
<evidence type="ECO:0000313" key="3">
    <source>
        <dbReference type="Proteomes" id="UP001370490"/>
    </source>
</evidence>
<protein>
    <recommendedName>
        <fullName evidence="1">Retrovirus-related Pol polyprotein from transposon TNT 1-94-like beta-barrel domain-containing protein</fullName>
    </recommendedName>
</protein>
<dbReference type="AlphaFoldDB" id="A0AAN8V768"/>